<keyword evidence="3" id="KW-1185">Reference proteome</keyword>
<protein>
    <submittedName>
        <fullName evidence="2">Uncharacterized protein</fullName>
    </submittedName>
</protein>
<organism evidence="2 3">
    <name type="scientific">Portunus trituberculatus</name>
    <name type="common">Swimming crab</name>
    <name type="synonym">Neptunus trituberculatus</name>
    <dbReference type="NCBI Taxonomy" id="210409"/>
    <lineage>
        <taxon>Eukaryota</taxon>
        <taxon>Metazoa</taxon>
        <taxon>Ecdysozoa</taxon>
        <taxon>Arthropoda</taxon>
        <taxon>Crustacea</taxon>
        <taxon>Multicrustacea</taxon>
        <taxon>Malacostraca</taxon>
        <taxon>Eumalacostraca</taxon>
        <taxon>Eucarida</taxon>
        <taxon>Decapoda</taxon>
        <taxon>Pleocyemata</taxon>
        <taxon>Brachyura</taxon>
        <taxon>Eubrachyura</taxon>
        <taxon>Portunoidea</taxon>
        <taxon>Portunidae</taxon>
        <taxon>Portuninae</taxon>
        <taxon>Portunus</taxon>
    </lineage>
</organism>
<reference evidence="2 3" key="1">
    <citation type="submission" date="2019-05" db="EMBL/GenBank/DDBJ databases">
        <title>Another draft genome of Portunus trituberculatus and its Hox gene families provides insights of decapod evolution.</title>
        <authorList>
            <person name="Jeong J.-H."/>
            <person name="Song I."/>
            <person name="Kim S."/>
            <person name="Choi T."/>
            <person name="Kim D."/>
            <person name="Ryu S."/>
            <person name="Kim W."/>
        </authorList>
    </citation>
    <scope>NUCLEOTIDE SEQUENCE [LARGE SCALE GENOMIC DNA]</scope>
    <source>
        <tissue evidence="2">Muscle</tissue>
    </source>
</reference>
<gene>
    <name evidence="2" type="ORF">E2C01_061662</name>
</gene>
<feature type="compositionally biased region" description="Pro residues" evidence="1">
    <location>
        <begin position="135"/>
        <end position="152"/>
    </location>
</feature>
<dbReference type="Proteomes" id="UP000324222">
    <property type="component" value="Unassembled WGS sequence"/>
</dbReference>
<dbReference type="EMBL" id="VSRR010026306">
    <property type="protein sequence ID" value="MPC67485.1"/>
    <property type="molecule type" value="Genomic_DNA"/>
</dbReference>
<dbReference type="AlphaFoldDB" id="A0A5B7HD05"/>
<evidence type="ECO:0000256" key="1">
    <source>
        <dbReference type="SAM" id="MobiDB-lite"/>
    </source>
</evidence>
<name>A0A5B7HD05_PORTR</name>
<proteinExistence type="predicted"/>
<sequence length="159" mass="17495">MKTSPLPPSFLPLPAFLLLPSPSSSSLCIKAGWSLSGRRQRRTCSSRRGIKECVKVCLLQDARGPAQSRLIPSIKQHDIGTDPGGAKYCNIKNTGEEGREREWEEGGWKKRRCEVPAVSSPLAAALYQHPREPAGRPPRLCPAPPLKQPPPGEQHSYPR</sequence>
<evidence type="ECO:0000313" key="3">
    <source>
        <dbReference type="Proteomes" id="UP000324222"/>
    </source>
</evidence>
<comment type="caution">
    <text evidence="2">The sequence shown here is derived from an EMBL/GenBank/DDBJ whole genome shotgun (WGS) entry which is preliminary data.</text>
</comment>
<feature type="region of interest" description="Disordered" evidence="1">
    <location>
        <begin position="126"/>
        <end position="159"/>
    </location>
</feature>
<evidence type="ECO:0000313" key="2">
    <source>
        <dbReference type="EMBL" id="MPC67485.1"/>
    </source>
</evidence>
<accession>A0A5B7HD05</accession>